<dbReference type="SUPFAM" id="SSF56399">
    <property type="entry name" value="ADP-ribosylation"/>
    <property type="match status" value="1"/>
</dbReference>
<name>A0A2X4PEZ0_9PORP</name>
<dbReference type="RefSeq" id="WP_023940551.1">
    <property type="nucleotide sequence ID" value="NZ_LS483447.1"/>
</dbReference>
<dbReference type="Proteomes" id="UP000249300">
    <property type="component" value="Chromosome 1"/>
</dbReference>
<gene>
    <name evidence="1" type="ORF">NCTC12858_00188</name>
</gene>
<keyword evidence="2" id="KW-1185">Reference proteome</keyword>
<dbReference type="AlphaFoldDB" id="A0A2X4PEZ0"/>
<protein>
    <recommendedName>
        <fullName evidence="3">Phage head morphogenesis domain-containing protein</fullName>
    </recommendedName>
</protein>
<evidence type="ECO:0000313" key="2">
    <source>
        <dbReference type="Proteomes" id="UP000249300"/>
    </source>
</evidence>
<reference evidence="1 2" key="1">
    <citation type="submission" date="2018-06" db="EMBL/GenBank/DDBJ databases">
        <authorList>
            <consortium name="Pathogen Informatics"/>
            <person name="Doyle S."/>
        </authorList>
    </citation>
    <scope>NUCLEOTIDE SEQUENCE [LARGE SCALE GENOMIC DNA]</scope>
    <source>
        <strain evidence="1 2">NCTC12858</strain>
    </source>
</reference>
<dbReference type="KEGG" id="pcre:NCTC12858_00188"/>
<evidence type="ECO:0008006" key="3">
    <source>
        <dbReference type="Google" id="ProtNLM"/>
    </source>
</evidence>
<organism evidence="1 2">
    <name type="scientific">Porphyromonas crevioricanis</name>
    <dbReference type="NCBI Taxonomy" id="393921"/>
    <lineage>
        <taxon>Bacteria</taxon>
        <taxon>Pseudomonadati</taxon>
        <taxon>Bacteroidota</taxon>
        <taxon>Bacteroidia</taxon>
        <taxon>Bacteroidales</taxon>
        <taxon>Porphyromonadaceae</taxon>
        <taxon>Porphyromonas</taxon>
    </lineage>
</organism>
<dbReference type="EMBL" id="LS483447">
    <property type="protein sequence ID" value="SQH72374.1"/>
    <property type="molecule type" value="Genomic_DNA"/>
</dbReference>
<dbReference type="Gene3D" id="3.90.176.10">
    <property type="entry name" value="Toxin ADP-ribosyltransferase, Chain A, domain 1"/>
    <property type="match status" value="1"/>
</dbReference>
<accession>A0A2X4PEZ0</accession>
<proteinExistence type="predicted"/>
<evidence type="ECO:0000313" key="1">
    <source>
        <dbReference type="EMBL" id="SQH72374.1"/>
    </source>
</evidence>
<sequence length="479" mass="55742">MKGEEDSKERKRQKEQDKLLRLLQQLIYQNYLISFKLKAVKNAIEQGSDGFFFAHNHTANKQIEKMLSTMARQMNVLLLNGIKREWKCGEENFWDRVKLSLSKTAQQRKLNDHIREQATKSARDKTAEAFYNEKRHGFTISERVWNLSRNAKKEIEIVLQNGIKEGKSAAEISKPLKGYLNEPERLFRRVKNKETGELELSKAAQKYHPGQGVYRSAYKNAMRLARTEIKAAYHEAQWNAAQNNSLIVGWQIVLSNNHTTLIKGKPVPFKDICDELVGEYPKSFKFKGWHPQCRCQMLPILAKQEERNDLYRKIFDGKRGEWKPDEVKCVPQAFNEWVQVNQERAKGWANMPHFIRDNQKFVQSKFDVDIYTDQEKKFTHARKTKEAMQRVLAEFSALYPDVPNTELAAIHHYTRNGGNYRQLNKQMEKGMLTVFNRAAQTLIAQGLEKVPIYQGSVYRGMIIKHKEFERVFGGGVGVL</sequence>